<evidence type="ECO:0000256" key="1">
    <source>
        <dbReference type="ARBA" id="ARBA00022737"/>
    </source>
</evidence>
<evidence type="ECO:0000313" key="4">
    <source>
        <dbReference type="EMBL" id="EIE23482.1"/>
    </source>
</evidence>
<keyword evidence="1" id="KW-0677">Repeat</keyword>
<name>I0YYL3_COCSC</name>
<dbReference type="InterPro" id="IPR036420">
    <property type="entry name" value="BRCT_dom_sf"/>
</dbReference>
<feature type="compositionally biased region" description="Polar residues" evidence="2">
    <location>
        <begin position="608"/>
        <end position="618"/>
    </location>
</feature>
<accession>I0YYL3</accession>
<dbReference type="SMART" id="SM00292">
    <property type="entry name" value="BRCT"/>
    <property type="match status" value="1"/>
</dbReference>
<feature type="compositionally biased region" description="Basic and acidic residues" evidence="2">
    <location>
        <begin position="87"/>
        <end position="101"/>
    </location>
</feature>
<dbReference type="KEGG" id="csl:COCSUDRAFT_63020"/>
<organism evidence="4 5">
    <name type="scientific">Coccomyxa subellipsoidea (strain C-169)</name>
    <name type="common">Green microalga</name>
    <dbReference type="NCBI Taxonomy" id="574566"/>
    <lineage>
        <taxon>Eukaryota</taxon>
        <taxon>Viridiplantae</taxon>
        <taxon>Chlorophyta</taxon>
        <taxon>core chlorophytes</taxon>
        <taxon>Trebouxiophyceae</taxon>
        <taxon>Trebouxiophyceae incertae sedis</taxon>
        <taxon>Coccomyxaceae</taxon>
        <taxon>Coccomyxa</taxon>
        <taxon>Coccomyxa subellipsoidea</taxon>
    </lineage>
</organism>
<dbReference type="CDD" id="cd17731">
    <property type="entry name" value="BRCT_TopBP1_rpt2_like"/>
    <property type="match status" value="1"/>
</dbReference>
<sequence>MELACICREGGACRYPYLNPLITHIVVGSDLMVDELQCIRQHQQKHGALVRVLDAGWLRQCGASRMREDDRPWLFNPASALAAGPRKSRDGSELLDNREGSRAGFPAASSCDGDASRHARGQAASKRSPLGDCWFSLAALEHDPAERARVHELIRQAGGRSFDAKRINLVASPSSAYAVCPLGFPPPRLAEAMRQPDFKMVPDANRITPYWVELSIEYGAPVKQLGRDRVTCKPLPYQLPMPGMDGVKVCASGMTEDAKMAIKELVKHLGGKYTQRMSRNNSHLIIQKAMGEKWKHARAFDVIAVTPDWLVDSALAGCLLPESGFAPPLPAPGEEELNTATQFPFEMTVRPAATQHKPQAAPSGTGRAAARADPAAPNDSSTAPSRASTAAKQTSGPQQDGTLLQRKLSHTSTSDPRKCSSTLKAAIGARAGTQKHPTAPQQRMEDALLMPNGADKSAACDPLEAMLDAGSRAGPELPADDAGLQSPGRGKSRLRKMQALSRPEPSEDQENVGADIVSPTCDNNGSQPGEAGNKAAEWTLAAARLGNFLEAVVLPNLASSQQDVFAHPAQRASSATSGRQGGSVGQLPGGLSSMPGEASAGEDMSMHSGDSTGLSHGASNLRKRTRGAAAGGAASSGAVPKRPSRASADASAPAHFDCSQQVGYGGAGRGPPAVTTRRRAALKAKSSLGAEGKGSEELAKQRLARAVRSSVRRDAGKDEDALKAMGLMD</sequence>
<dbReference type="GO" id="GO:0033314">
    <property type="term" value="P:mitotic DNA replication checkpoint signaling"/>
    <property type="evidence" value="ECO:0007669"/>
    <property type="project" value="TreeGrafter"/>
</dbReference>
<reference evidence="4 5" key="1">
    <citation type="journal article" date="2012" name="Genome Biol.">
        <title>The genome of the polar eukaryotic microalga coccomyxa subellipsoidea reveals traits of cold adaptation.</title>
        <authorList>
            <person name="Blanc G."/>
            <person name="Agarkova I."/>
            <person name="Grimwood J."/>
            <person name="Kuo A."/>
            <person name="Brueggeman A."/>
            <person name="Dunigan D."/>
            <person name="Gurnon J."/>
            <person name="Ladunga I."/>
            <person name="Lindquist E."/>
            <person name="Lucas S."/>
            <person name="Pangilinan J."/>
            <person name="Proschold T."/>
            <person name="Salamov A."/>
            <person name="Schmutz J."/>
            <person name="Weeks D."/>
            <person name="Yamada T."/>
            <person name="Claverie J.M."/>
            <person name="Grigoriev I."/>
            <person name="Van Etten J."/>
            <person name="Lomsadze A."/>
            <person name="Borodovsky M."/>
        </authorList>
    </citation>
    <scope>NUCLEOTIDE SEQUENCE [LARGE SCALE GENOMIC DNA]</scope>
    <source>
        <strain evidence="4 5">C-169</strain>
    </source>
</reference>
<proteinExistence type="predicted"/>
<feature type="compositionally biased region" description="Low complexity" evidence="2">
    <location>
        <begin position="645"/>
        <end position="654"/>
    </location>
</feature>
<dbReference type="AlphaFoldDB" id="I0YYL3"/>
<evidence type="ECO:0000256" key="2">
    <source>
        <dbReference type="SAM" id="MobiDB-lite"/>
    </source>
</evidence>
<feature type="compositionally biased region" description="Low complexity" evidence="2">
    <location>
        <begin position="367"/>
        <end position="391"/>
    </location>
</feature>
<feature type="region of interest" description="Disordered" evidence="2">
    <location>
        <begin position="568"/>
        <end position="729"/>
    </location>
</feature>
<feature type="region of interest" description="Disordered" evidence="2">
    <location>
        <begin position="82"/>
        <end position="123"/>
    </location>
</feature>
<dbReference type="SUPFAM" id="SSF52113">
    <property type="entry name" value="BRCT domain"/>
    <property type="match status" value="2"/>
</dbReference>
<dbReference type="GO" id="GO:0007095">
    <property type="term" value="P:mitotic G2 DNA damage checkpoint signaling"/>
    <property type="evidence" value="ECO:0007669"/>
    <property type="project" value="TreeGrafter"/>
</dbReference>
<feature type="region of interest" description="Disordered" evidence="2">
    <location>
        <begin position="470"/>
        <end position="532"/>
    </location>
</feature>
<feature type="region of interest" description="Disordered" evidence="2">
    <location>
        <begin position="353"/>
        <end position="419"/>
    </location>
</feature>
<dbReference type="PANTHER" id="PTHR13561">
    <property type="entry name" value="DNA REPLICATION REGULATOR DPB11-RELATED"/>
    <property type="match status" value="1"/>
</dbReference>
<feature type="compositionally biased region" description="Gly residues" evidence="2">
    <location>
        <begin position="579"/>
        <end position="588"/>
    </location>
</feature>
<dbReference type="InterPro" id="IPR001357">
    <property type="entry name" value="BRCT_dom"/>
</dbReference>
<protein>
    <recommendedName>
        <fullName evidence="3">BRCT domain-containing protein</fullName>
    </recommendedName>
</protein>
<dbReference type="eggNOG" id="KOG1929">
    <property type="taxonomic scope" value="Eukaryota"/>
</dbReference>
<dbReference type="InterPro" id="IPR059215">
    <property type="entry name" value="BRCT2_TopBP1-like"/>
</dbReference>
<dbReference type="PANTHER" id="PTHR13561:SF20">
    <property type="entry name" value="DNA TOPOISOMERASE 2-BINDING PROTEIN 1"/>
    <property type="match status" value="1"/>
</dbReference>
<dbReference type="GeneID" id="17041474"/>
<feature type="compositionally biased region" description="Polar residues" evidence="2">
    <location>
        <begin position="410"/>
        <end position="419"/>
    </location>
</feature>
<evidence type="ECO:0000259" key="3">
    <source>
        <dbReference type="PROSITE" id="PS50172"/>
    </source>
</evidence>
<feature type="domain" description="BRCT" evidence="3">
    <location>
        <begin position="1"/>
        <end position="75"/>
    </location>
</feature>
<dbReference type="OrthoDB" id="251770at2759"/>
<feature type="compositionally biased region" description="Low complexity" evidence="2">
    <location>
        <begin position="627"/>
        <end position="638"/>
    </location>
</feature>
<comment type="caution">
    <text evidence="4">The sequence shown here is derived from an EMBL/GenBank/DDBJ whole genome shotgun (WGS) entry which is preliminary data.</text>
</comment>
<dbReference type="GO" id="GO:0006270">
    <property type="term" value="P:DNA replication initiation"/>
    <property type="evidence" value="ECO:0007669"/>
    <property type="project" value="TreeGrafter"/>
</dbReference>
<feature type="domain" description="BRCT" evidence="3">
    <location>
        <begin position="244"/>
        <end position="327"/>
    </location>
</feature>
<feature type="compositionally biased region" description="Polar residues" evidence="2">
    <location>
        <begin position="392"/>
        <end position="402"/>
    </location>
</feature>
<dbReference type="PROSITE" id="PS50172">
    <property type="entry name" value="BRCT"/>
    <property type="match status" value="2"/>
</dbReference>
<dbReference type="Gene3D" id="3.40.50.10190">
    <property type="entry name" value="BRCT domain"/>
    <property type="match status" value="1"/>
</dbReference>
<keyword evidence="5" id="KW-1185">Reference proteome</keyword>
<gene>
    <name evidence="4" type="ORF">COCSUDRAFT_63020</name>
</gene>
<dbReference type="Pfam" id="PF12738">
    <property type="entry name" value="PTCB-BRCT"/>
    <property type="match status" value="1"/>
</dbReference>
<dbReference type="Proteomes" id="UP000007264">
    <property type="component" value="Unassembled WGS sequence"/>
</dbReference>
<evidence type="ECO:0000313" key="5">
    <source>
        <dbReference type="Proteomes" id="UP000007264"/>
    </source>
</evidence>
<dbReference type="RefSeq" id="XP_005648026.1">
    <property type="nucleotide sequence ID" value="XM_005647969.1"/>
</dbReference>
<dbReference type="EMBL" id="AGSI01000007">
    <property type="protein sequence ID" value="EIE23482.1"/>
    <property type="molecule type" value="Genomic_DNA"/>
</dbReference>
<dbReference type="STRING" id="574566.I0YYL3"/>
<feature type="compositionally biased region" description="Basic and acidic residues" evidence="2">
    <location>
        <begin position="711"/>
        <end position="722"/>
    </location>
</feature>